<dbReference type="CDD" id="cd07377">
    <property type="entry name" value="WHTH_GntR"/>
    <property type="match status" value="1"/>
</dbReference>
<feature type="domain" description="HTH gntR-type" evidence="4">
    <location>
        <begin position="6"/>
        <end position="76"/>
    </location>
</feature>
<dbReference type="PRINTS" id="PR00035">
    <property type="entry name" value="HTHGNTR"/>
</dbReference>
<protein>
    <submittedName>
        <fullName evidence="6">GntR family transcriptional regulator</fullName>
    </submittedName>
</protein>
<keyword evidence="3" id="KW-0804">Transcription</keyword>
<dbReference type="PANTHER" id="PTHR44846:SF1">
    <property type="entry name" value="MANNOSYL-D-GLYCERATE TRANSPORT_METABOLISM SYSTEM REPRESSOR MNGR-RELATED"/>
    <property type="match status" value="1"/>
</dbReference>
<dbReference type="SMART" id="SM00345">
    <property type="entry name" value="HTH_GNTR"/>
    <property type="match status" value="1"/>
</dbReference>
<dbReference type="EMBL" id="CP104065">
    <property type="protein sequence ID" value="WAH39374.1"/>
    <property type="molecule type" value="Genomic_DNA"/>
</dbReference>
<dbReference type="InterPro" id="IPR000524">
    <property type="entry name" value="Tscrpt_reg_HTH_GntR"/>
</dbReference>
<dbReference type="EMBL" id="CP104064">
    <property type="protein sequence ID" value="WAH36360.1"/>
    <property type="molecule type" value="Genomic_DNA"/>
</dbReference>
<dbReference type="Gene3D" id="3.40.1410.10">
    <property type="entry name" value="Chorismate lyase-like"/>
    <property type="match status" value="1"/>
</dbReference>
<accession>A0ABY6ZAY9</accession>
<dbReference type="PANTHER" id="PTHR44846">
    <property type="entry name" value="MANNOSYL-D-GLYCERATE TRANSPORT/METABOLISM SYSTEM REPRESSOR MNGR-RELATED"/>
    <property type="match status" value="1"/>
</dbReference>
<evidence type="ECO:0000259" key="4">
    <source>
        <dbReference type="PROSITE" id="PS50949"/>
    </source>
</evidence>
<dbReference type="Pfam" id="PF07702">
    <property type="entry name" value="UTRA"/>
    <property type="match status" value="1"/>
</dbReference>
<proteinExistence type="predicted"/>
<keyword evidence="1" id="KW-0805">Transcription regulation</keyword>
<evidence type="ECO:0000256" key="3">
    <source>
        <dbReference type="ARBA" id="ARBA00023163"/>
    </source>
</evidence>
<evidence type="ECO:0000313" key="6">
    <source>
        <dbReference type="EMBL" id="WAH39374.1"/>
    </source>
</evidence>
<evidence type="ECO:0000256" key="2">
    <source>
        <dbReference type="ARBA" id="ARBA00023125"/>
    </source>
</evidence>
<sequence length="259" mass="29148">MSVIQRSTREPLYLQIKRVLISRIAHMKENELFPSEHDLAAEFEVSRGTVKQAIVELVNEGYVYRIQGKGTFVSPPRIIRGSDGLPSFTDDIRRKGYVPVSTVRFIGLELPPASIQDKLNVPNSQPVWRIERVVTADGVPVALVTSYLRSDIYPSLDQHEVINNSLYQTLAEHYGRVPSYAKDTYQAQVASTTLAHVLSLHAGDAVLYSERLAFLDTGLLVEHVQSYMRGDRFIVQVQFPQEGDADESAVGIRPRDVRR</sequence>
<evidence type="ECO:0000313" key="5">
    <source>
        <dbReference type="EMBL" id="WAH36360.1"/>
    </source>
</evidence>
<dbReference type="SUPFAM" id="SSF64288">
    <property type="entry name" value="Chorismate lyase-like"/>
    <property type="match status" value="1"/>
</dbReference>
<geneLocation type="plasmid" evidence="6 7">
    <name>unnamed1</name>
</geneLocation>
<evidence type="ECO:0000313" key="7">
    <source>
        <dbReference type="Proteomes" id="UP001164803"/>
    </source>
</evidence>
<name>A0ABY6ZAY9_9BACL</name>
<keyword evidence="6" id="KW-0614">Plasmid</keyword>
<reference evidence="6" key="1">
    <citation type="submission" date="2022-08" db="EMBL/GenBank/DDBJ databases">
        <title>Alicyclobacillus dauci DSM2870, complete genome.</title>
        <authorList>
            <person name="Wang Q."/>
            <person name="Cai R."/>
            <person name="Wang Z."/>
        </authorList>
    </citation>
    <scope>NUCLEOTIDE SEQUENCE</scope>
    <source>
        <strain evidence="6">DSM 28700</strain>
        <plasmid evidence="6">unnamed1</plasmid>
    </source>
</reference>
<dbReference type="InterPro" id="IPR036390">
    <property type="entry name" value="WH_DNA-bd_sf"/>
</dbReference>
<dbReference type="Pfam" id="PF00392">
    <property type="entry name" value="GntR"/>
    <property type="match status" value="1"/>
</dbReference>
<dbReference type="Gene3D" id="1.10.10.10">
    <property type="entry name" value="Winged helix-like DNA-binding domain superfamily/Winged helix DNA-binding domain"/>
    <property type="match status" value="1"/>
</dbReference>
<dbReference type="InterPro" id="IPR011663">
    <property type="entry name" value="UTRA"/>
</dbReference>
<gene>
    <name evidence="5" type="ORF">NZD86_19350</name>
    <name evidence="6" type="ORF">NZD86_23715</name>
</gene>
<dbReference type="SUPFAM" id="SSF46785">
    <property type="entry name" value="Winged helix' DNA-binding domain"/>
    <property type="match status" value="1"/>
</dbReference>
<dbReference type="InterPro" id="IPR036388">
    <property type="entry name" value="WH-like_DNA-bd_sf"/>
</dbReference>
<dbReference type="Proteomes" id="UP001164803">
    <property type="component" value="Chromosome"/>
</dbReference>
<dbReference type="PROSITE" id="PS50949">
    <property type="entry name" value="HTH_GNTR"/>
    <property type="match status" value="1"/>
</dbReference>
<dbReference type="Proteomes" id="UP001164803">
    <property type="component" value="Plasmid unnamed1"/>
</dbReference>
<organism evidence="6 7">
    <name type="scientific">Alicyclobacillus dauci</name>
    <dbReference type="NCBI Taxonomy" id="1475485"/>
    <lineage>
        <taxon>Bacteria</taxon>
        <taxon>Bacillati</taxon>
        <taxon>Bacillota</taxon>
        <taxon>Bacilli</taxon>
        <taxon>Bacillales</taxon>
        <taxon>Alicyclobacillaceae</taxon>
        <taxon>Alicyclobacillus</taxon>
    </lineage>
</organism>
<dbReference type="SMART" id="SM00866">
    <property type="entry name" value="UTRA"/>
    <property type="match status" value="1"/>
</dbReference>
<dbReference type="InterPro" id="IPR028978">
    <property type="entry name" value="Chorismate_lyase_/UTRA_dom_sf"/>
</dbReference>
<dbReference type="InterPro" id="IPR050679">
    <property type="entry name" value="Bact_HTH_transcr_reg"/>
</dbReference>
<keyword evidence="2" id="KW-0238">DNA-binding</keyword>
<dbReference type="RefSeq" id="WP_268043692.1">
    <property type="nucleotide sequence ID" value="NZ_CP104064.1"/>
</dbReference>
<keyword evidence="7" id="KW-1185">Reference proteome</keyword>
<evidence type="ECO:0000256" key="1">
    <source>
        <dbReference type="ARBA" id="ARBA00023015"/>
    </source>
</evidence>